<evidence type="ECO:0000313" key="4">
    <source>
        <dbReference type="EMBL" id="TNJ38221.1"/>
    </source>
</evidence>
<accession>A0A5C4S693</accession>
<dbReference type="EMBL" id="VDCH01000024">
    <property type="protein sequence ID" value="TNJ38221.1"/>
    <property type="molecule type" value="Genomic_DNA"/>
</dbReference>
<name>A0A5C4S693_CHLTI</name>
<gene>
    <name evidence="4" type="ORF">FGF66_09955</name>
</gene>
<dbReference type="InterPro" id="IPR037126">
    <property type="entry name" value="PdaC/RsiV-like_sf"/>
</dbReference>
<feature type="chain" id="PRO_5022779573" evidence="1">
    <location>
        <begin position="22"/>
        <end position="252"/>
    </location>
</feature>
<organism evidence="4 5">
    <name type="scientific">Chlorobaculum thiosulfatiphilum</name>
    <name type="common">Chlorobium limicola f.sp. thiosulfatophilum</name>
    <dbReference type="NCBI Taxonomy" id="115852"/>
    <lineage>
        <taxon>Bacteria</taxon>
        <taxon>Pseudomonadati</taxon>
        <taxon>Chlorobiota</taxon>
        <taxon>Chlorobiia</taxon>
        <taxon>Chlorobiales</taxon>
        <taxon>Chlorobiaceae</taxon>
        <taxon>Chlorobaculum</taxon>
    </lineage>
</organism>
<dbReference type="InterPro" id="IPR025303">
    <property type="entry name" value="PdaC"/>
</dbReference>
<comment type="caution">
    <text evidence="4">The sequence shown here is derived from an EMBL/GenBank/DDBJ whole genome shotgun (WGS) entry which is preliminary data.</text>
</comment>
<feature type="domain" description="DUF3298" evidence="2">
    <location>
        <begin position="166"/>
        <end position="243"/>
    </location>
</feature>
<reference evidence="4 5" key="1">
    <citation type="submission" date="2019-05" db="EMBL/GenBank/DDBJ databases">
        <title>Draft Whole-Genome sequence of the green sulfur bacterium Chlorobaculum thiosulfatiphilum DSM 249.</title>
        <authorList>
            <person name="Meyer T.E."/>
            <person name="Kyndt J.A."/>
        </authorList>
    </citation>
    <scope>NUCLEOTIDE SEQUENCE [LARGE SCALE GENOMIC DNA]</scope>
    <source>
        <strain evidence="4 5">DSM 249</strain>
    </source>
</reference>
<dbReference type="InterPro" id="IPR021729">
    <property type="entry name" value="DUF3298"/>
</dbReference>
<evidence type="ECO:0000259" key="2">
    <source>
        <dbReference type="Pfam" id="PF11738"/>
    </source>
</evidence>
<dbReference type="AlphaFoldDB" id="A0A5C4S693"/>
<sequence>MKRLFAVFMVFAAVAMQPALASAKSAACPLSFGLYSYEQRSPLNAETYWKCDYPVFEPSPVGSIINAAILKAVVSRTPSPESQQAATTVEAAANAFIKECEALMKNGKEHAWAWQSETTGEVLLDRPGLVSVSIFTYAFTGGAHGMSITQNMVFDTANGKQLGLVDFFTPGFESSLDKLIERRFRQMRGLSESDPLNGEKGGLFEDKIAHNDNFAITGSGIGFLYNQYDIAPYAAGQITVNLSLDDLKEILR</sequence>
<evidence type="ECO:0000256" key="1">
    <source>
        <dbReference type="SAM" id="SignalP"/>
    </source>
</evidence>
<keyword evidence="1" id="KW-0732">Signal</keyword>
<dbReference type="Pfam" id="PF13739">
    <property type="entry name" value="PdaC"/>
    <property type="match status" value="1"/>
</dbReference>
<proteinExistence type="predicted"/>
<feature type="signal peptide" evidence="1">
    <location>
        <begin position="1"/>
        <end position="21"/>
    </location>
</feature>
<dbReference type="OrthoDB" id="594879at2"/>
<evidence type="ECO:0000259" key="3">
    <source>
        <dbReference type="Pfam" id="PF13739"/>
    </source>
</evidence>
<dbReference type="Gene3D" id="3.90.640.20">
    <property type="entry name" value="Heat-shock cognate protein, ATPase"/>
    <property type="match status" value="1"/>
</dbReference>
<evidence type="ECO:0000313" key="5">
    <source>
        <dbReference type="Proteomes" id="UP000308271"/>
    </source>
</evidence>
<keyword evidence="5" id="KW-1185">Reference proteome</keyword>
<dbReference type="RefSeq" id="WP_139457489.1">
    <property type="nucleotide sequence ID" value="NZ_VDCH01000024.1"/>
</dbReference>
<feature type="domain" description="Deacetylase PdaC" evidence="3">
    <location>
        <begin position="49"/>
        <end position="147"/>
    </location>
</feature>
<dbReference type="Proteomes" id="UP000308271">
    <property type="component" value="Unassembled WGS sequence"/>
</dbReference>
<protein>
    <submittedName>
        <fullName evidence="4">DUF3298 and DUF4163 domain-containing protein</fullName>
    </submittedName>
</protein>
<dbReference type="Pfam" id="PF11738">
    <property type="entry name" value="DUF3298"/>
    <property type="match status" value="1"/>
</dbReference>
<dbReference type="Gene3D" id="3.30.565.40">
    <property type="entry name" value="Fervidobacterium nodosum Rt17-B1 like"/>
    <property type="match status" value="1"/>
</dbReference>